<evidence type="ECO:0000256" key="2">
    <source>
        <dbReference type="ARBA" id="ARBA00022737"/>
    </source>
</evidence>
<evidence type="ECO:0000256" key="1">
    <source>
        <dbReference type="ARBA" id="ARBA00009646"/>
    </source>
</evidence>
<evidence type="ECO:0000256" key="4">
    <source>
        <dbReference type="SAM" id="SignalP"/>
    </source>
</evidence>
<organism evidence="7 8">
    <name type="scientific">Devosia salina</name>
    <dbReference type="NCBI Taxonomy" id="2860336"/>
    <lineage>
        <taxon>Bacteria</taxon>
        <taxon>Pseudomonadati</taxon>
        <taxon>Pseudomonadota</taxon>
        <taxon>Alphaproteobacteria</taxon>
        <taxon>Hyphomicrobiales</taxon>
        <taxon>Devosiaceae</taxon>
        <taxon>Devosia</taxon>
    </lineage>
</organism>
<dbReference type="PANTHER" id="PTHR34408">
    <property type="entry name" value="FAMILY PROTEIN, PUTATIVE-RELATED"/>
    <property type="match status" value="1"/>
</dbReference>
<dbReference type="InterPro" id="IPR001064">
    <property type="entry name" value="Beta/gamma_crystallin"/>
</dbReference>
<feature type="region of interest" description="Disordered" evidence="3">
    <location>
        <begin position="78"/>
        <end position="97"/>
    </location>
</feature>
<dbReference type="Pfam" id="PF03995">
    <property type="entry name" value="Inhibitor_I36"/>
    <property type="match status" value="1"/>
</dbReference>
<dbReference type="Gene3D" id="2.30.30.40">
    <property type="entry name" value="SH3 Domains"/>
    <property type="match status" value="2"/>
</dbReference>
<gene>
    <name evidence="7" type="ORF">K1X15_18115</name>
</gene>
<dbReference type="PROSITE" id="PS51781">
    <property type="entry name" value="SH3B"/>
    <property type="match status" value="2"/>
</dbReference>
<name>A0ABX8WEA3_9HYPH</name>
<evidence type="ECO:0000313" key="8">
    <source>
        <dbReference type="Proteomes" id="UP000825799"/>
    </source>
</evidence>
<feature type="compositionally biased region" description="Low complexity" evidence="3">
    <location>
        <begin position="88"/>
        <end position="97"/>
    </location>
</feature>
<feature type="domain" description="Beta/gamma crystallin 'Greek key'" evidence="5">
    <location>
        <begin position="198"/>
        <end position="238"/>
    </location>
</feature>
<evidence type="ECO:0000259" key="6">
    <source>
        <dbReference type="PROSITE" id="PS51781"/>
    </source>
</evidence>
<accession>A0ABX8WEA3</accession>
<evidence type="ECO:0000256" key="3">
    <source>
        <dbReference type="SAM" id="MobiDB-lite"/>
    </source>
</evidence>
<dbReference type="PROSITE" id="PS50915">
    <property type="entry name" value="CRYSTALLIN_BETA_GAMMA"/>
    <property type="match status" value="1"/>
</dbReference>
<reference evidence="7 8" key="1">
    <citation type="submission" date="2021-08" db="EMBL/GenBank/DDBJ databases">
        <title>Devosia salina sp. nov., isolated from the South China Sea sediment.</title>
        <authorList>
            <person name="Zhou Z."/>
        </authorList>
    </citation>
    <scope>NUCLEOTIDE SEQUENCE [LARGE SCALE GENOMIC DNA]</scope>
    <source>
        <strain evidence="7 8">SCS-3</strain>
    </source>
</reference>
<evidence type="ECO:0000313" key="7">
    <source>
        <dbReference type="EMBL" id="QYO76485.1"/>
    </source>
</evidence>
<evidence type="ECO:0000259" key="5">
    <source>
        <dbReference type="PROSITE" id="PS50915"/>
    </source>
</evidence>
<dbReference type="RefSeq" id="WP_220304974.1">
    <property type="nucleotide sequence ID" value="NZ_CP080590.1"/>
</dbReference>
<keyword evidence="8" id="KW-1185">Reference proteome</keyword>
<dbReference type="PANTHER" id="PTHR34408:SF1">
    <property type="entry name" value="GLYCOSYL HYDROLASE FAMILY 19 DOMAIN-CONTAINING PROTEIN HI_1415"/>
    <property type="match status" value="1"/>
</dbReference>
<dbReference type="Proteomes" id="UP000825799">
    <property type="component" value="Chromosome"/>
</dbReference>
<keyword evidence="4" id="KW-0732">Signal</keyword>
<feature type="chain" id="PRO_5046170268" evidence="4">
    <location>
        <begin position="24"/>
        <end position="278"/>
    </location>
</feature>
<dbReference type="EMBL" id="CP080590">
    <property type="protein sequence ID" value="QYO76485.1"/>
    <property type="molecule type" value="Genomic_DNA"/>
</dbReference>
<dbReference type="Pfam" id="PF08239">
    <property type="entry name" value="SH3_3"/>
    <property type="match status" value="2"/>
</dbReference>
<protein>
    <submittedName>
        <fullName evidence="7">SH3 domain-containing protein</fullName>
    </submittedName>
</protein>
<proteinExistence type="inferred from homology"/>
<dbReference type="InterPro" id="IPR052354">
    <property type="entry name" value="Cell_Wall_Dynamics_Protein"/>
</dbReference>
<sequence length="278" mass="29700">MNLAKTLCIALGASLVGIMAAQAAQSTAALNVRSGPGTNYRVVDALYEGESVDVERCQSGWCRVSHNGPDGWVSARYLTDRGAGGGQQNSNSGASVSGNASATVALNVRSGPGTGYRAVDVLDRGERVQVERCQSGWCRISHSGPDGWVSARYLSNAGGSNDSRNDEPDINFSFNVPGFSFSIGNGGDFRPRPGRPSGEVCFYEDDNYRGASFCARPGQRDASLGNFNDRISSIRVRGDAQVQVCEDYNFNGRCAVLDRSRSSLGGRNNDIISSYRIR</sequence>
<feature type="signal peptide" evidence="4">
    <location>
        <begin position="1"/>
        <end position="23"/>
    </location>
</feature>
<dbReference type="SMART" id="SM00287">
    <property type="entry name" value="SH3b"/>
    <property type="match status" value="2"/>
</dbReference>
<comment type="similarity">
    <text evidence="1">Belongs to the beta/gamma-crystallin family.</text>
</comment>
<dbReference type="InterPro" id="IPR011024">
    <property type="entry name" value="G_crystallin-like"/>
</dbReference>
<dbReference type="InterPro" id="IPR003646">
    <property type="entry name" value="SH3-like_bac-type"/>
</dbReference>
<dbReference type="SUPFAM" id="SSF49695">
    <property type="entry name" value="gamma-Crystallin-like"/>
    <property type="match status" value="1"/>
</dbReference>
<keyword evidence="2" id="KW-0677">Repeat</keyword>
<dbReference type="Gene3D" id="2.60.20.10">
    <property type="entry name" value="Crystallins"/>
    <property type="match status" value="1"/>
</dbReference>
<dbReference type="SMART" id="SM00247">
    <property type="entry name" value="XTALbg"/>
    <property type="match status" value="1"/>
</dbReference>
<feature type="domain" description="SH3b" evidence="6">
    <location>
        <begin position="95"/>
        <end position="158"/>
    </location>
</feature>
<feature type="domain" description="SH3b" evidence="6">
    <location>
        <begin position="21"/>
        <end position="82"/>
    </location>
</feature>